<evidence type="ECO:0008006" key="4">
    <source>
        <dbReference type="Google" id="ProtNLM"/>
    </source>
</evidence>
<comment type="caution">
    <text evidence="2">The sequence shown here is derived from an EMBL/GenBank/DDBJ whole genome shotgun (WGS) entry which is preliminary data.</text>
</comment>
<dbReference type="RefSeq" id="WP_163568807.1">
    <property type="nucleotide sequence ID" value="NZ_BAAANY010000008.1"/>
</dbReference>
<proteinExistence type="predicted"/>
<feature type="signal peptide" evidence="1">
    <location>
        <begin position="1"/>
        <end position="32"/>
    </location>
</feature>
<gene>
    <name evidence="2" type="ORF">GCM10009765_22830</name>
</gene>
<name>A0ABN2GKU7_9ACTN</name>
<dbReference type="EMBL" id="BAAANY010000008">
    <property type="protein sequence ID" value="GAA1672948.1"/>
    <property type="molecule type" value="Genomic_DNA"/>
</dbReference>
<keyword evidence="3" id="KW-1185">Reference proteome</keyword>
<evidence type="ECO:0000313" key="3">
    <source>
        <dbReference type="Proteomes" id="UP001500618"/>
    </source>
</evidence>
<evidence type="ECO:0000256" key="1">
    <source>
        <dbReference type="SAM" id="SignalP"/>
    </source>
</evidence>
<reference evidence="2 3" key="1">
    <citation type="journal article" date="2019" name="Int. J. Syst. Evol. Microbiol.">
        <title>The Global Catalogue of Microorganisms (GCM) 10K type strain sequencing project: providing services to taxonomists for standard genome sequencing and annotation.</title>
        <authorList>
            <consortium name="The Broad Institute Genomics Platform"/>
            <consortium name="The Broad Institute Genome Sequencing Center for Infectious Disease"/>
            <person name="Wu L."/>
            <person name="Ma J."/>
        </authorList>
    </citation>
    <scope>NUCLEOTIDE SEQUENCE [LARGE SCALE GENOMIC DNA]</scope>
    <source>
        <strain evidence="2 3">JCM 14718</strain>
    </source>
</reference>
<sequence>MLTLAQRRVATVAASMMAAAAVTSVLSAPANATTAQTEYCLYKPRDTVAHYFSLATYPPVVKGVYSANQTFYVPKPGRYDTVDGVEYVQRAASPQYWLRTSAIIRVPRTECATT</sequence>
<organism evidence="2 3">
    <name type="scientific">Fodinicola feengrottensis</name>
    <dbReference type="NCBI Taxonomy" id="435914"/>
    <lineage>
        <taxon>Bacteria</taxon>
        <taxon>Bacillati</taxon>
        <taxon>Actinomycetota</taxon>
        <taxon>Actinomycetes</taxon>
        <taxon>Mycobacteriales</taxon>
        <taxon>Fodinicola</taxon>
    </lineage>
</organism>
<keyword evidence="1" id="KW-0732">Signal</keyword>
<protein>
    <recommendedName>
        <fullName evidence="4">Secreted protein</fullName>
    </recommendedName>
</protein>
<feature type="chain" id="PRO_5046215234" description="Secreted protein" evidence="1">
    <location>
        <begin position="33"/>
        <end position="114"/>
    </location>
</feature>
<accession>A0ABN2GKU7</accession>
<evidence type="ECO:0000313" key="2">
    <source>
        <dbReference type="EMBL" id="GAA1672948.1"/>
    </source>
</evidence>
<dbReference type="Proteomes" id="UP001500618">
    <property type="component" value="Unassembled WGS sequence"/>
</dbReference>